<dbReference type="InterPro" id="IPR036691">
    <property type="entry name" value="Endo/exonu/phosph_ase_sf"/>
</dbReference>
<accession>A0A8X6YP22</accession>
<dbReference type="SUPFAM" id="SSF56219">
    <property type="entry name" value="DNase I-like"/>
    <property type="match status" value="1"/>
</dbReference>
<keyword evidence="3" id="KW-1185">Reference proteome</keyword>
<sequence>MMSHPSQVDTLRALQGNAGGLYQSKSKDLLKTLRDFNAHSPVWRYSDTNEAGRTVRDFLSSTTFELLCNKKDPRTYLYYNGKSTTPDLLIVTADLSLTKRTNLKDPGSGSRQVLAETEIPNTDQRPFPPSKIAWDFKETNWTLFTELGNVTLGMINLT</sequence>
<gene>
    <name evidence="2" type="primary">HNAJ_LOCUS13337</name>
    <name evidence="2" type="ORF">TNIN_76531</name>
</gene>
<proteinExistence type="predicted"/>
<evidence type="ECO:0000259" key="1">
    <source>
        <dbReference type="Pfam" id="PF14529"/>
    </source>
</evidence>
<dbReference type="AlphaFoldDB" id="A0A8X6YP22"/>
<evidence type="ECO:0000313" key="3">
    <source>
        <dbReference type="Proteomes" id="UP000886998"/>
    </source>
</evidence>
<dbReference type="Pfam" id="PF14529">
    <property type="entry name" value="Exo_endo_phos_2"/>
    <property type="match status" value="1"/>
</dbReference>
<evidence type="ECO:0000313" key="2">
    <source>
        <dbReference type="EMBL" id="GFY74431.1"/>
    </source>
</evidence>
<comment type="caution">
    <text evidence="2">The sequence shown here is derived from an EMBL/GenBank/DDBJ whole genome shotgun (WGS) entry which is preliminary data.</text>
</comment>
<dbReference type="Gene3D" id="3.60.10.10">
    <property type="entry name" value="Endonuclease/exonuclease/phosphatase"/>
    <property type="match status" value="1"/>
</dbReference>
<dbReference type="GO" id="GO:0003824">
    <property type="term" value="F:catalytic activity"/>
    <property type="evidence" value="ECO:0007669"/>
    <property type="project" value="InterPro"/>
</dbReference>
<protein>
    <recommendedName>
        <fullName evidence="1">Endonuclease/exonuclease/phosphatase domain-containing protein</fullName>
    </recommendedName>
</protein>
<feature type="domain" description="Endonuclease/exonuclease/phosphatase" evidence="1">
    <location>
        <begin position="34"/>
        <end position="101"/>
    </location>
</feature>
<name>A0A8X6YP22_9ARAC</name>
<reference evidence="2" key="1">
    <citation type="submission" date="2020-08" db="EMBL/GenBank/DDBJ databases">
        <title>Multicomponent nature underlies the extraordinary mechanical properties of spider dragline silk.</title>
        <authorList>
            <person name="Kono N."/>
            <person name="Nakamura H."/>
            <person name="Mori M."/>
            <person name="Yoshida Y."/>
            <person name="Ohtoshi R."/>
            <person name="Malay A.D."/>
            <person name="Moran D.A.P."/>
            <person name="Tomita M."/>
            <person name="Numata K."/>
            <person name="Arakawa K."/>
        </authorList>
    </citation>
    <scope>NUCLEOTIDE SEQUENCE</scope>
</reference>
<dbReference type="InterPro" id="IPR005135">
    <property type="entry name" value="Endo/exonuclease/phosphatase"/>
</dbReference>
<dbReference type="OrthoDB" id="6429850at2759"/>
<organism evidence="2 3">
    <name type="scientific">Trichonephila inaurata madagascariensis</name>
    <dbReference type="NCBI Taxonomy" id="2747483"/>
    <lineage>
        <taxon>Eukaryota</taxon>
        <taxon>Metazoa</taxon>
        <taxon>Ecdysozoa</taxon>
        <taxon>Arthropoda</taxon>
        <taxon>Chelicerata</taxon>
        <taxon>Arachnida</taxon>
        <taxon>Araneae</taxon>
        <taxon>Araneomorphae</taxon>
        <taxon>Entelegynae</taxon>
        <taxon>Araneoidea</taxon>
        <taxon>Nephilidae</taxon>
        <taxon>Trichonephila</taxon>
        <taxon>Trichonephila inaurata</taxon>
    </lineage>
</organism>
<dbReference type="EMBL" id="BMAV01020732">
    <property type="protein sequence ID" value="GFY74431.1"/>
    <property type="molecule type" value="Genomic_DNA"/>
</dbReference>
<dbReference type="Proteomes" id="UP000886998">
    <property type="component" value="Unassembled WGS sequence"/>
</dbReference>